<evidence type="ECO:0000313" key="1">
    <source>
        <dbReference type="EMBL" id="KKM23893.1"/>
    </source>
</evidence>
<dbReference type="AlphaFoldDB" id="A0A0F9KP43"/>
<name>A0A0F9KP43_9ZZZZ</name>
<dbReference type="EMBL" id="LAZR01013033">
    <property type="protein sequence ID" value="KKM23893.1"/>
    <property type="molecule type" value="Genomic_DNA"/>
</dbReference>
<protein>
    <submittedName>
        <fullName evidence="1">Uncharacterized protein</fullName>
    </submittedName>
</protein>
<proteinExistence type="predicted"/>
<organism evidence="1">
    <name type="scientific">marine sediment metagenome</name>
    <dbReference type="NCBI Taxonomy" id="412755"/>
    <lineage>
        <taxon>unclassified sequences</taxon>
        <taxon>metagenomes</taxon>
        <taxon>ecological metagenomes</taxon>
    </lineage>
</organism>
<sequence length="136" mass="14113">MADNTPTISPFSAIELGAGIRGGGLKVVWSGLTENDTALPWDGGVMFPNKSAHIEGLTAGDTVVIQGSNDETKYLTLTDIQGGNMSFAGANGDGVKKIEENPKLIRPNVEAGTGVSANITITASRAKTSARKIGRR</sequence>
<gene>
    <name evidence="1" type="ORF">LCGC14_1610580</name>
</gene>
<comment type="caution">
    <text evidence="1">The sequence shown here is derived from an EMBL/GenBank/DDBJ whole genome shotgun (WGS) entry which is preliminary data.</text>
</comment>
<accession>A0A0F9KP43</accession>
<reference evidence="1" key="1">
    <citation type="journal article" date="2015" name="Nature">
        <title>Complex archaea that bridge the gap between prokaryotes and eukaryotes.</title>
        <authorList>
            <person name="Spang A."/>
            <person name="Saw J.H."/>
            <person name="Jorgensen S.L."/>
            <person name="Zaremba-Niedzwiedzka K."/>
            <person name="Martijn J."/>
            <person name="Lind A.E."/>
            <person name="van Eijk R."/>
            <person name="Schleper C."/>
            <person name="Guy L."/>
            <person name="Ettema T.J."/>
        </authorList>
    </citation>
    <scope>NUCLEOTIDE SEQUENCE</scope>
</reference>